<dbReference type="PANTHER" id="PTHR31760">
    <property type="entry name" value="S-ADENOSYL-L-METHIONINE-DEPENDENT METHYLTRANSFERASES SUPERFAMILY PROTEIN"/>
    <property type="match status" value="1"/>
</dbReference>
<keyword evidence="3 6" id="KW-0489">Methyltransferase</keyword>
<evidence type="ECO:0000256" key="3">
    <source>
        <dbReference type="ARBA" id="ARBA00022603"/>
    </source>
</evidence>
<evidence type="ECO:0000256" key="6">
    <source>
        <dbReference type="HAMAP-Rule" id="MF_00074"/>
    </source>
</evidence>
<proteinExistence type="inferred from homology"/>
<organism evidence="7 8">
    <name type="scientific">Entomoplasma freundtii</name>
    <dbReference type="NCBI Taxonomy" id="74700"/>
    <lineage>
        <taxon>Bacteria</taxon>
        <taxon>Bacillati</taxon>
        <taxon>Mycoplasmatota</taxon>
        <taxon>Mollicutes</taxon>
        <taxon>Entomoplasmatales</taxon>
        <taxon>Entomoplasmataceae</taxon>
        <taxon>Entomoplasma</taxon>
    </lineage>
</organism>
<gene>
    <name evidence="6 7" type="primary">rsmG</name>
    <name evidence="7" type="ORF">EFREU_v1c00660</name>
</gene>
<dbReference type="Pfam" id="PF02527">
    <property type="entry name" value="GidB"/>
    <property type="match status" value="1"/>
</dbReference>
<evidence type="ECO:0000313" key="7">
    <source>
        <dbReference type="EMBL" id="ATZ16093.1"/>
    </source>
</evidence>
<dbReference type="KEGG" id="efr:EFREU_v1c00660"/>
<dbReference type="CDD" id="cd02440">
    <property type="entry name" value="AdoMet_MTases"/>
    <property type="match status" value="1"/>
</dbReference>
<comment type="subcellular location">
    <subcellularLocation>
        <location evidence="6">Cytoplasm</location>
    </subcellularLocation>
</comment>
<evidence type="ECO:0000256" key="2">
    <source>
        <dbReference type="ARBA" id="ARBA00022552"/>
    </source>
</evidence>
<keyword evidence="5 6" id="KW-0949">S-adenosyl-L-methionine</keyword>
<dbReference type="PIRSF" id="PIRSF003078">
    <property type="entry name" value="GidB"/>
    <property type="match status" value="1"/>
</dbReference>
<dbReference type="FunFam" id="3.40.50.150:FF:000041">
    <property type="entry name" value="Ribosomal RNA small subunit methyltransferase G"/>
    <property type="match status" value="1"/>
</dbReference>
<dbReference type="NCBIfam" id="TIGR00138">
    <property type="entry name" value="rsmG_gidB"/>
    <property type="match status" value="1"/>
</dbReference>
<keyword evidence="4 6" id="KW-0808">Transferase</keyword>
<dbReference type="EMBL" id="CP024962">
    <property type="protein sequence ID" value="ATZ16093.1"/>
    <property type="molecule type" value="Genomic_DNA"/>
</dbReference>
<dbReference type="PANTHER" id="PTHR31760:SF0">
    <property type="entry name" value="S-ADENOSYL-L-METHIONINE-DEPENDENT METHYLTRANSFERASES SUPERFAMILY PROTEIN"/>
    <property type="match status" value="1"/>
</dbReference>
<dbReference type="InterPro" id="IPR003682">
    <property type="entry name" value="rRNA_ssu_MeTfrase_G"/>
</dbReference>
<dbReference type="SUPFAM" id="SSF53335">
    <property type="entry name" value="S-adenosyl-L-methionine-dependent methyltransferases"/>
    <property type="match status" value="1"/>
</dbReference>
<comment type="caution">
    <text evidence="6">Lacks conserved residue(s) required for the propagation of feature annotation.</text>
</comment>
<keyword evidence="8" id="KW-1185">Reference proteome</keyword>
<dbReference type="AlphaFoldDB" id="A0A2K8NTZ0"/>
<dbReference type="Proteomes" id="UP000232222">
    <property type="component" value="Chromosome"/>
</dbReference>
<dbReference type="GO" id="GO:0005829">
    <property type="term" value="C:cytosol"/>
    <property type="evidence" value="ECO:0007669"/>
    <property type="project" value="TreeGrafter"/>
</dbReference>
<evidence type="ECO:0000313" key="8">
    <source>
        <dbReference type="Proteomes" id="UP000232222"/>
    </source>
</evidence>
<dbReference type="EC" id="2.1.1.-" evidence="6"/>
<keyword evidence="1 6" id="KW-0963">Cytoplasm</keyword>
<feature type="binding site" evidence="6">
    <location>
        <position position="80"/>
    </location>
    <ligand>
        <name>S-adenosyl-L-methionine</name>
        <dbReference type="ChEBI" id="CHEBI:59789"/>
    </ligand>
</feature>
<dbReference type="HAMAP" id="MF_00074">
    <property type="entry name" value="16SrRNA_methyltr_G"/>
    <property type="match status" value="1"/>
</dbReference>
<feature type="binding site" evidence="6">
    <location>
        <position position="143"/>
    </location>
    <ligand>
        <name>S-adenosyl-L-methionine</name>
        <dbReference type="ChEBI" id="CHEBI:59789"/>
    </ligand>
</feature>
<evidence type="ECO:0000256" key="1">
    <source>
        <dbReference type="ARBA" id="ARBA00022490"/>
    </source>
</evidence>
<evidence type="ECO:0000256" key="5">
    <source>
        <dbReference type="ARBA" id="ARBA00022691"/>
    </source>
</evidence>
<feature type="binding site" evidence="6">
    <location>
        <position position="75"/>
    </location>
    <ligand>
        <name>S-adenosyl-L-methionine</name>
        <dbReference type="ChEBI" id="CHEBI:59789"/>
    </ligand>
</feature>
<protein>
    <recommendedName>
        <fullName evidence="6">Ribosomal RNA small subunit methyltransferase G</fullName>
        <ecNumber evidence="6">2.1.1.-</ecNumber>
    </recommendedName>
    <alternativeName>
        <fullName evidence="6">16S rRNA 7-methylguanosine methyltransferase</fullName>
        <shortName evidence="6">16S rRNA m7G methyltransferase</shortName>
    </alternativeName>
</protein>
<sequence length="232" mass="26988">MYQNWELFTTQKNLPLTPTVKEQLQKYFDFLVQENKKSNLTRIVSEDDVYQKHFLDSILFTEEVTLKDQNLLDVGSGAGFPGLVLKIFYPDLNITLVESNTKKAAFLEAAITHLDLKKIQVVNERMELYSRQHHEEFDIIVSRAVASLKVLLEICAQALKVDGYFIALKGPKAFEEEKNAAPLIKELNFKLVKTQVLKELEFGERINLFYKKMAPTPEQYPRDYRIIKKQNR</sequence>
<reference evidence="7 8" key="1">
    <citation type="submission" date="2017-11" db="EMBL/GenBank/DDBJ databases">
        <title>Genome sequence of Entomoplasma freundtii BARC 318 (ATCC 51999).</title>
        <authorList>
            <person name="Lo W.-S."/>
            <person name="Gasparich G.E."/>
            <person name="Kuo C.-H."/>
        </authorList>
    </citation>
    <scope>NUCLEOTIDE SEQUENCE [LARGE SCALE GENOMIC DNA]</scope>
    <source>
        <strain evidence="7 8">BARC 318</strain>
    </source>
</reference>
<name>A0A2K8NTZ0_9MOLU</name>
<accession>A0A2K8NTZ0</accession>
<comment type="function">
    <text evidence="6">Specifically methylates the N7 position of a guanine in 16S rRNA.</text>
</comment>
<dbReference type="GO" id="GO:0070043">
    <property type="term" value="F:rRNA (guanine-N7-)-methyltransferase activity"/>
    <property type="evidence" value="ECO:0007669"/>
    <property type="project" value="UniProtKB-UniRule"/>
</dbReference>
<dbReference type="Gene3D" id="3.40.50.150">
    <property type="entry name" value="Vaccinia Virus protein VP39"/>
    <property type="match status" value="1"/>
</dbReference>
<dbReference type="RefSeq" id="WP_100609056.1">
    <property type="nucleotide sequence ID" value="NZ_CP024962.1"/>
</dbReference>
<dbReference type="InterPro" id="IPR029063">
    <property type="entry name" value="SAM-dependent_MTases_sf"/>
</dbReference>
<evidence type="ECO:0000256" key="4">
    <source>
        <dbReference type="ARBA" id="ARBA00022679"/>
    </source>
</evidence>
<dbReference type="OrthoDB" id="9808773at2"/>
<keyword evidence="2 6" id="KW-0698">rRNA processing</keyword>
<comment type="similarity">
    <text evidence="6">Belongs to the methyltransferase superfamily. RNA methyltransferase RsmG family.</text>
</comment>